<comment type="caution">
    <text evidence="8">The sequence shown here is derived from an EMBL/GenBank/DDBJ whole genome shotgun (WGS) entry which is preliminary data.</text>
</comment>
<feature type="compositionally biased region" description="Basic and acidic residues" evidence="4">
    <location>
        <begin position="170"/>
        <end position="181"/>
    </location>
</feature>
<dbReference type="Gene3D" id="3.40.50.300">
    <property type="entry name" value="P-loop containing nucleotide triphosphate hydrolases"/>
    <property type="match status" value="1"/>
</dbReference>
<accession>A0A7J7J1Q7</accession>
<dbReference type="AlphaFoldDB" id="A0A7J7J1Q7"/>
<dbReference type="SMART" id="SM00072">
    <property type="entry name" value="GuKc"/>
    <property type="match status" value="1"/>
</dbReference>
<dbReference type="SUPFAM" id="SSF50044">
    <property type="entry name" value="SH3-domain"/>
    <property type="match status" value="1"/>
</dbReference>
<sequence length="392" mass="44856">MLKFSDIHLVQCSAVFNNSEVTVLVVMEVVSHHFGLPARWKFQLYLCLIFNLYPFSLVFWFIMTVREQRHRALFDYDPTKDSGLPSRGLAFKYGDILHVTNASDDEWWQGKVICPKGNADTTGIIPSKQRVERKERSRLKKVLFSGKKDGQPGDEKKKKGIFSKKTSTKKGKDSSSEDLCDDRADEPIVSYETVSKQSLSYTRPIIVLGHMKVKVNDELMSLSPDLFGSCVPHTSRERRDHEVDKVHYHFVASREEMERDMANHKFIEAGQFKGNLYGTSIASVREVAESGRHCILDVSANAIQRLQVAELYPIAIFVRPKGIEQIRESNKRFTDLQINQEYQKFLKLEAEYSEHFTAVVEGDTLQEITDRVNEVIQEQSGPEIWVATQDAS</sequence>
<dbReference type="InterPro" id="IPR036028">
    <property type="entry name" value="SH3-like_dom_sf"/>
</dbReference>
<dbReference type="SUPFAM" id="SSF52540">
    <property type="entry name" value="P-loop containing nucleoside triphosphate hydrolases"/>
    <property type="match status" value="1"/>
</dbReference>
<evidence type="ECO:0000259" key="7">
    <source>
        <dbReference type="PROSITE" id="PS50052"/>
    </source>
</evidence>
<keyword evidence="5" id="KW-1133">Transmembrane helix</keyword>
<feature type="domain" description="Guanylate kinase-like" evidence="7">
    <location>
        <begin position="202"/>
        <end position="377"/>
    </location>
</feature>
<protein>
    <recommendedName>
        <fullName evidence="10">DLG1</fullName>
    </recommendedName>
</protein>
<feature type="domain" description="SH3" evidence="6">
    <location>
        <begin position="65"/>
        <end position="135"/>
    </location>
</feature>
<evidence type="ECO:0000313" key="9">
    <source>
        <dbReference type="Proteomes" id="UP000593567"/>
    </source>
</evidence>
<dbReference type="PROSITE" id="PS50052">
    <property type="entry name" value="GUANYLATE_KINASE_2"/>
    <property type="match status" value="1"/>
</dbReference>
<dbReference type="PROSITE" id="PS50002">
    <property type="entry name" value="SH3"/>
    <property type="match status" value="1"/>
</dbReference>
<evidence type="ECO:0000256" key="4">
    <source>
        <dbReference type="SAM" id="MobiDB-lite"/>
    </source>
</evidence>
<dbReference type="EMBL" id="VXIV02003214">
    <property type="protein sequence ID" value="KAF6019767.1"/>
    <property type="molecule type" value="Genomic_DNA"/>
</dbReference>
<dbReference type="Gene3D" id="2.30.30.40">
    <property type="entry name" value="SH3 Domains"/>
    <property type="match status" value="1"/>
</dbReference>
<keyword evidence="2 3" id="KW-0728">SH3 domain</keyword>
<feature type="compositionally biased region" description="Basic residues" evidence="4">
    <location>
        <begin position="158"/>
        <end position="169"/>
    </location>
</feature>
<evidence type="ECO:0008006" key="10">
    <source>
        <dbReference type="Google" id="ProtNLM"/>
    </source>
</evidence>
<keyword evidence="9" id="KW-1185">Reference proteome</keyword>
<feature type="compositionally biased region" description="Basic and acidic residues" evidence="4">
    <location>
        <begin position="146"/>
        <end position="157"/>
    </location>
</feature>
<dbReference type="InterPro" id="IPR001452">
    <property type="entry name" value="SH3_domain"/>
</dbReference>
<feature type="region of interest" description="Disordered" evidence="4">
    <location>
        <begin position="142"/>
        <end position="181"/>
    </location>
</feature>
<comment type="similarity">
    <text evidence="1">Belongs to the MAGUK family.</text>
</comment>
<dbReference type="Pfam" id="PF07653">
    <property type="entry name" value="SH3_2"/>
    <property type="match status" value="1"/>
</dbReference>
<dbReference type="Proteomes" id="UP000593567">
    <property type="component" value="Unassembled WGS sequence"/>
</dbReference>
<dbReference type="InterPro" id="IPR008145">
    <property type="entry name" value="GK/Ca_channel_bsu"/>
</dbReference>
<evidence type="ECO:0000256" key="1">
    <source>
        <dbReference type="ARBA" id="ARBA00007014"/>
    </source>
</evidence>
<dbReference type="InterPro" id="IPR050716">
    <property type="entry name" value="MAGUK"/>
</dbReference>
<dbReference type="OrthoDB" id="78824at2759"/>
<reference evidence="8" key="1">
    <citation type="submission" date="2020-06" db="EMBL/GenBank/DDBJ databases">
        <title>Draft genome of Bugula neritina, a colonial animal packing powerful symbionts and potential medicines.</title>
        <authorList>
            <person name="Rayko M."/>
        </authorList>
    </citation>
    <scope>NUCLEOTIDE SEQUENCE [LARGE SCALE GENOMIC DNA]</scope>
    <source>
        <strain evidence="8">Kwan_BN1</strain>
    </source>
</reference>
<proteinExistence type="inferred from homology"/>
<evidence type="ECO:0000259" key="6">
    <source>
        <dbReference type="PROSITE" id="PS50002"/>
    </source>
</evidence>
<dbReference type="PANTHER" id="PTHR23122">
    <property type="entry name" value="MEMBRANE-ASSOCIATED GUANYLATE KINASE MAGUK"/>
    <property type="match status" value="1"/>
</dbReference>
<dbReference type="FunFam" id="3.30.63.10:FF:000001">
    <property type="entry name" value="Disks large homolog 1 isoform 2"/>
    <property type="match status" value="1"/>
</dbReference>
<evidence type="ECO:0000256" key="3">
    <source>
        <dbReference type="PROSITE-ProRule" id="PRU00192"/>
    </source>
</evidence>
<feature type="transmembrane region" description="Helical" evidence="5">
    <location>
        <begin position="42"/>
        <end position="63"/>
    </location>
</feature>
<name>A0A7J7J1Q7_BUGNE</name>
<evidence type="ECO:0000256" key="2">
    <source>
        <dbReference type="ARBA" id="ARBA00022443"/>
    </source>
</evidence>
<keyword evidence="5" id="KW-0812">Transmembrane</keyword>
<dbReference type="InterPro" id="IPR027417">
    <property type="entry name" value="P-loop_NTPase"/>
</dbReference>
<dbReference type="SMART" id="SM00326">
    <property type="entry name" value="SH3"/>
    <property type="match status" value="1"/>
</dbReference>
<evidence type="ECO:0000256" key="5">
    <source>
        <dbReference type="SAM" id="Phobius"/>
    </source>
</evidence>
<keyword evidence="5" id="KW-0472">Membrane</keyword>
<organism evidence="8 9">
    <name type="scientific">Bugula neritina</name>
    <name type="common">Brown bryozoan</name>
    <name type="synonym">Sertularia neritina</name>
    <dbReference type="NCBI Taxonomy" id="10212"/>
    <lineage>
        <taxon>Eukaryota</taxon>
        <taxon>Metazoa</taxon>
        <taxon>Spiralia</taxon>
        <taxon>Lophotrochozoa</taxon>
        <taxon>Bryozoa</taxon>
        <taxon>Gymnolaemata</taxon>
        <taxon>Cheilostomatida</taxon>
        <taxon>Flustrina</taxon>
        <taxon>Buguloidea</taxon>
        <taxon>Bugulidae</taxon>
        <taxon>Bugula</taxon>
    </lineage>
</organism>
<evidence type="ECO:0000313" key="8">
    <source>
        <dbReference type="EMBL" id="KAF6019767.1"/>
    </source>
</evidence>
<gene>
    <name evidence="8" type="ORF">EB796_021995</name>
</gene>
<dbReference type="InterPro" id="IPR008144">
    <property type="entry name" value="Guanylate_kin-like_dom"/>
</dbReference>
<dbReference type="CDD" id="cd11861">
    <property type="entry name" value="SH3_DLG-like"/>
    <property type="match status" value="1"/>
</dbReference>
<dbReference type="Pfam" id="PF00625">
    <property type="entry name" value="Guanylate_kin"/>
    <property type="match status" value="1"/>
</dbReference>
<dbReference type="Gene3D" id="3.30.63.10">
    <property type="entry name" value="Guanylate Kinase phosphate binding domain"/>
    <property type="match status" value="1"/>
</dbReference>